<feature type="domain" description="Helix-hairpin-helix DNA-binding motif class 1" evidence="7">
    <location>
        <begin position="73"/>
        <end position="92"/>
    </location>
</feature>
<dbReference type="Pfam" id="PF14520">
    <property type="entry name" value="HHH_5"/>
    <property type="match status" value="1"/>
</dbReference>
<dbReference type="GO" id="GO:0000400">
    <property type="term" value="F:four-way junction DNA binding"/>
    <property type="evidence" value="ECO:0007669"/>
    <property type="project" value="UniProtKB-UniRule"/>
</dbReference>
<proteinExistence type="inferred from homology"/>
<dbReference type="Proteomes" id="UP000295937">
    <property type="component" value="Unassembled WGS sequence"/>
</dbReference>
<protein>
    <recommendedName>
        <fullName evidence="6">Holliday junction branch migration complex subunit RuvA</fullName>
    </recommendedName>
</protein>
<name>A0A2P5T2R4_9GAMM</name>
<dbReference type="InterPro" id="IPR003583">
    <property type="entry name" value="Hlx-hairpin-Hlx_DNA-bd_motif"/>
</dbReference>
<dbReference type="InterPro" id="IPR012340">
    <property type="entry name" value="NA-bd_OB-fold"/>
</dbReference>
<comment type="subunit">
    <text evidence="6">Homotetramer. Forms an RuvA(8)-RuvB(12)-Holliday junction (HJ) complex. HJ DNA is sandwiched between 2 RuvA tetramers; dsDNA enters through RuvA and exits via RuvB. An RuvB hexamer assembles on each DNA strand where it exits the tetramer. Each RuvB hexamer is contacted by two RuvA subunits (via domain III) on 2 adjacent RuvB subunits; this complex drives branch migration. In the full resolvosome a probable DNA-RuvA(4)-RuvB(12)-RuvC(2) complex forms which resolves the HJ.</text>
</comment>
<feature type="region of interest" description="Domain III" evidence="6">
    <location>
        <begin position="158"/>
        <end position="205"/>
    </location>
</feature>
<dbReference type="InterPro" id="IPR013849">
    <property type="entry name" value="DNA_helicase_Holl-junc_RuvA_I"/>
</dbReference>
<dbReference type="Gene3D" id="1.10.8.10">
    <property type="entry name" value="DNA helicase RuvA subunit, C-terminal domain"/>
    <property type="match status" value="1"/>
</dbReference>
<keyword evidence="5 6" id="KW-0234">DNA repair</keyword>
<dbReference type="GO" id="GO:0009379">
    <property type="term" value="C:Holliday junction helicase complex"/>
    <property type="evidence" value="ECO:0007669"/>
    <property type="project" value="InterPro"/>
</dbReference>
<evidence type="ECO:0000256" key="1">
    <source>
        <dbReference type="ARBA" id="ARBA00022490"/>
    </source>
</evidence>
<dbReference type="Pfam" id="PF07499">
    <property type="entry name" value="RuvA_C"/>
    <property type="match status" value="1"/>
</dbReference>
<dbReference type="HAMAP" id="MF_00031">
    <property type="entry name" value="DNA_HJ_migration_RuvA"/>
    <property type="match status" value="1"/>
</dbReference>
<dbReference type="RefSeq" id="WP_136132405.1">
    <property type="nucleotide sequence ID" value="NZ_PDKR01000001.1"/>
</dbReference>
<dbReference type="SMART" id="SM00278">
    <property type="entry name" value="HhH1"/>
    <property type="match status" value="2"/>
</dbReference>
<dbReference type="GO" id="GO:0005524">
    <property type="term" value="F:ATP binding"/>
    <property type="evidence" value="ECO:0007669"/>
    <property type="project" value="InterPro"/>
</dbReference>
<dbReference type="AlphaFoldDB" id="A0A2P5T2R4"/>
<feature type="region of interest" description="Domain I" evidence="6">
    <location>
        <begin position="1"/>
        <end position="64"/>
    </location>
</feature>
<dbReference type="Gene3D" id="2.40.50.140">
    <property type="entry name" value="Nucleic acid-binding proteins"/>
    <property type="match status" value="1"/>
</dbReference>
<dbReference type="GO" id="GO:0009378">
    <property type="term" value="F:four-way junction helicase activity"/>
    <property type="evidence" value="ECO:0007669"/>
    <property type="project" value="InterPro"/>
</dbReference>
<dbReference type="InterPro" id="IPR000085">
    <property type="entry name" value="RuvA"/>
</dbReference>
<feature type="domain" description="Helix-hairpin-helix DNA-binding motif class 1" evidence="7">
    <location>
        <begin position="108"/>
        <end position="127"/>
    </location>
</feature>
<comment type="caution">
    <text evidence="6">Lacks conserved residue(s) required for the propagation of feature annotation.</text>
</comment>
<dbReference type="SUPFAM" id="SSF46929">
    <property type="entry name" value="DNA helicase RuvA subunit, C-terminal domain"/>
    <property type="match status" value="1"/>
</dbReference>
<dbReference type="InterPro" id="IPR011114">
    <property type="entry name" value="RuvA_C"/>
</dbReference>
<evidence type="ECO:0000313" key="8">
    <source>
        <dbReference type="EMBL" id="PPI88856.1"/>
    </source>
</evidence>
<dbReference type="EMBL" id="PDKR01000001">
    <property type="protein sequence ID" value="PPI88856.1"/>
    <property type="molecule type" value="Genomic_DNA"/>
</dbReference>
<dbReference type="GO" id="GO:0006310">
    <property type="term" value="P:DNA recombination"/>
    <property type="evidence" value="ECO:0007669"/>
    <property type="project" value="UniProtKB-UniRule"/>
</dbReference>
<dbReference type="Pfam" id="PF01330">
    <property type="entry name" value="RuvA_N"/>
    <property type="match status" value="1"/>
</dbReference>
<accession>A0A2P5T2R4</accession>
<gene>
    <name evidence="6" type="primary">ruvA</name>
    <name evidence="8" type="ORF">CRV09_00910</name>
</gene>
<dbReference type="GO" id="GO:0048476">
    <property type="term" value="C:Holliday junction resolvase complex"/>
    <property type="evidence" value="ECO:0007669"/>
    <property type="project" value="UniProtKB-UniRule"/>
</dbReference>
<dbReference type="OrthoDB" id="5293449at2"/>
<dbReference type="InterPro" id="IPR010994">
    <property type="entry name" value="RuvA_2-like"/>
</dbReference>
<evidence type="ECO:0000256" key="4">
    <source>
        <dbReference type="ARBA" id="ARBA00023172"/>
    </source>
</evidence>
<evidence type="ECO:0000256" key="5">
    <source>
        <dbReference type="ARBA" id="ARBA00023204"/>
    </source>
</evidence>
<sequence>MISQLKGNILEKYPPIILLEVYDVGYEINMPMTCFYKLPDINSKVIIFTHFIIRKDIQLLFGFNSKQERTLFRELIKVNGVGPKLALSILSSMSAQQFITAIENEEIISLKKLPSVGEKTAKRLVIEMKDVFKKMYKDLFEGDSAFNVNKLNKLQNITDAESEAIAALISLGYKSKDAKNMITKLGKSNEKNCEILIRTALRNII</sequence>
<reference evidence="8 9" key="1">
    <citation type="journal article" date="2018" name="Genome Biol. Evol.">
        <title>Cladogenesis and Genomic Streamlining in Extracellular Endosymbionts of Tropical Stink Bugs.</title>
        <authorList>
            <person name="Otero-Bravo A."/>
            <person name="Goffredi S."/>
            <person name="Sabree Z.L."/>
        </authorList>
    </citation>
    <scope>NUCLEOTIDE SEQUENCE [LARGE SCALE GENOMIC DNA]</scope>
    <source>
        <strain evidence="8 9">SoEO</strain>
    </source>
</reference>
<evidence type="ECO:0000256" key="2">
    <source>
        <dbReference type="ARBA" id="ARBA00022763"/>
    </source>
</evidence>
<organism evidence="8 9">
    <name type="scientific">Candidatus Pantoea edessiphila</name>
    <dbReference type="NCBI Taxonomy" id="2044610"/>
    <lineage>
        <taxon>Bacteria</taxon>
        <taxon>Pseudomonadati</taxon>
        <taxon>Pseudomonadota</taxon>
        <taxon>Gammaproteobacteria</taxon>
        <taxon>Enterobacterales</taxon>
        <taxon>Erwiniaceae</taxon>
        <taxon>Pantoea</taxon>
    </lineage>
</organism>
<keyword evidence="2 6" id="KW-0227">DNA damage</keyword>
<comment type="domain">
    <text evidence="6">Has three domains with a flexible linker between the domains II and III and assumes an 'L' shape. Domain III is highly mobile and contacts RuvB.</text>
</comment>
<dbReference type="CDD" id="cd14332">
    <property type="entry name" value="UBA_RuvA_C"/>
    <property type="match status" value="1"/>
</dbReference>
<comment type="function">
    <text evidence="6">The RuvA-RuvB-RuvC complex processes Holliday junction (HJ) DNA during genetic recombination and DNA repair, while the RuvA-RuvB complex plays an important role in the rescue of blocked DNA replication forks via replication fork reversal (RFR). RuvA specifically binds to HJ cruciform DNA, conferring on it an open structure. The RuvB hexamer acts as an ATP-dependent pump, pulling dsDNA into and through the RuvAB complex. HJ branch migration allows RuvC to scan DNA until it finds its consensus sequence, where it cleaves and resolves the cruciform DNA.</text>
</comment>
<comment type="caution">
    <text evidence="8">The sequence shown here is derived from an EMBL/GenBank/DDBJ whole genome shotgun (WGS) entry which is preliminary data.</text>
</comment>
<evidence type="ECO:0000256" key="3">
    <source>
        <dbReference type="ARBA" id="ARBA00023125"/>
    </source>
</evidence>
<dbReference type="GO" id="GO:0006281">
    <property type="term" value="P:DNA repair"/>
    <property type="evidence" value="ECO:0007669"/>
    <property type="project" value="UniProtKB-UniRule"/>
</dbReference>
<comment type="subcellular location">
    <subcellularLocation>
        <location evidence="6">Cytoplasm</location>
    </subcellularLocation>
</comment>
<dbReference type="Gene3D" id="1.10.150.20">
    <property type="entry name" value="5' to 3' exonuclease, C-terminal subdomain"/>
    <property type="match status" value="1"/>
</dbReference>
<keyword evidence="1 6" id="KW-0963">Cytoplasm</keyword>
<keyword evidence="3 6" id="KW-0238">DNA-binding</keyword>
<dbReference type="InterPro" id="IPR036267">
    <property type="entry name" value="RuvA_C_sf"/>
</dbReference>
<evidence type="ECO:0000259" key="7">
    <source>
        <dbReference type="SMART" id="SM00278"/>
    </source>
</evidence>
<dbReference type="NCBIfam" id="TIGR00084">
    <property type="entry name" value="ruvA"/>
    <property type="match status" value="1"/>
</dbReference>
<dbReference type="SUPFAM" id="SSF47781">
    <property type="entry name" value="RuvA domain 2-like"/>
    <property type="match status" value="1"/>
</dbReference>
<dbReference type="SUPFAM" id="SSF50249">
    <property type="entry name" value="Nucleic acid-binding proteins"/>
    <property type="match status" value="1"/>
</dbReference>
<evidence type="ECO:0000256" key="6">
    <source>
        <dbReference type="HAMAP-Rule" id="MF_00031"/>
    </source>
</evidence>
<keyword evidence="4 6" id="KW-0233">DNA recombination</keyword>
<comment type="similarity">
    <text evidence="6">Belongs to the RuvA family.</text>
</comment>
<evidence type="ECO:0000313" key="9">
    <source>
        <dbReference type="Proteomes" id="UP000295937"/>
    </source>
</evidence>
<dbReference type="GO" id="GO:0005737">
    <property type="term" value="C:cytoplasm"/>
    <property type="evidence" value="ECO:0007669"/>
    <property type="project" value="UniProtKB-SubCell"/>
</dbReference>